<comment type="caution">
    <text evidence="9">The sequence shown here is derived from an EMBL/GenBank/DDBJ whole genome shotgun (WGS) entry which is preliminary data.</text>
</comment>
<proteinExistence type="inferred from homology"/>
<keyword evidence="10" id="KW-1185">Reference proteome</keyword>
<accession>A0A8J5UMP3</accession>
<evidence type="ECO:0000256" key="2">
    <source>
        <dbReference type="ARBA" id="ARBA00022670"/>
    </source>
</evidence>
<dbReference type="GeneID" id="73470095"/>
<dbReference type="Pfam" id="PF00082">
    <property type="entry name" value="Peptidase_S8"/>
    <property type="match status" value="1"/>
</dbReference>
<dbReference type="Proteomes" id="UP000694255">
    <property type="component" value="Unassembled WGS sequence"/>
</dbReference>
<dbReference type="AlphaFoldDB" id="A0A8J5UMP3"/>
<evidence type="ECO:0000256" key="6">
    <source>
        <dbReference type="SAM" id="MobiDB-lite"/>
    </source>
</evidence>
<evidence type="ECO:0000256" key="1">
    <source>
        <dbReference type="ARBA" id="ARBA00011073"/>
    </source>
</evidence>
<dbReference type="InterPro" id="IPR034193">
    <property type="entry name" value="PCSK9_ProteinaseK-like"/>
</dbReference>
<dbReference type="InterPro" id="IPR000209">
    <property type="entry name" value="Peptidase_S8/S53_dom"/>
</dbReference>
<name>A0A8J5UMP3_9ASCO</name>
<evidence type="ECO:0000259" key="8">
    <source>
        <dbReference type="Pfam" id="PF05922"/>
    </source>
</evidence>
<keyword evidence="3 5" id="KW-0378">Hydrolase</keyword>
<feature type="domain" description="Inhibitor I9" evidence="8">
    <location>
        <begin position="31"/>
        <end position="80"/>
    </location>
</feature>
<keyword evidence="2 5" id="KW-0645">Protease</keyword>
<feature type="region of interest" description="Disordered" evidence="6">
    <location>
        <begin position="143"/>
        <end position="163"/>
    </location>
</feature>
<dbReference type="GO" id="GO:0004252">
    <property type="term" value="F:serine-type endopeptidase activity"/>
    <property type="evidence" value="ECO:0007669"/>
    <property type="project" value="UniProtKB-UniRule"/>
</dbReference>
<dbReference type="PROSITE" id="PS00137">
    <property type="entry name" value="SUBTILASE_HIS"/>
    <property type="match status" value="1"/>
</dbReference>
<dbReference type="OrthoDB" id="206201at2759"/>
<dbReference type="Pfam" id="PF05922">
    <property type="entry name" value="Inhibitor_I9"/>
    <property type="match status" value="1"/>
</dbReference>
<gene>
    <name evidence="9" type="ORF">J8A68_003294</name>
</gene>
<keyword evidence="4 5" id="KW-0720">Serine protease</keyword>
<evidence type="ECO:0008006" key="11">
    <source>
        <dbReference type="Google" id="ProtNLM"/>
    </source>
</evidence>
<protein>
    <recommendedName>
        <fullName evidence="11">Peptidase S8/S53 domain-containing protein</fullName>
    </recommendedName>
</protein>
<dbReference type="InterPro" id="IPR022398">
    <property type="entry name" value="Peptidase_S8_His-AS"/>
</dbReference>
<dbReference type="PROSITE" id="PS00138">
    <property type="entry name" value="SUBTILASE_SER"/>
    <property type="match status" value="1"/>
</dbReference>
<evidence type="ECO:0000313" key="9">
    <source>
        <dbReference type="EMBL" id="KAG7663212.1"/>
    </source>
</evidence>
<dbReference type="InterPro" id="IPR050131">
    <property type="entry name" value="Peptidase_S8_subtilisin-like"/>
</dbReference>
<dbReference type="RefSeq" id="XP_049263444.1">
    <property type="nucleotide sequence ID" value="XM_049407134.1"/>
</dbReference>
<reference evidence="9 10" key="1">
    <citation type="journal article" date="2021" name="DNA Res.">
        <title>Genome analysis of Candida subhashii reveals its hybrid nature and dual mitochondrial genome conformations.</title>
        <authorList>
            <person name="Mixao V."/>
            <person name="Hegedusova E."/>
            <person name="Saus E."/>
            <person name="Pryszcz L.P."/>
            <person name="Cillingova A."/>
            <person name="Nosek J."/>
            <person name="Gabaldon T."/>
        </authorList>
    </citation>
    <scope>NUCLEOTIDE SEQUENCE [LARGE SCALE GENOMIC DNA]</scope>
    <source>
        <strain evidence="9 10">CBS 10753</strain>
    </source>
</reference>
<dbReference type="PROSITE" id="PS51892">
    <property type="entry name" value="SUBTILASE"/>
    <property type="match status" value="1"/>
</dbReference>
<evidence type="ECO:0000256" key="3">
    <source>
        <dbReference type="ARBA" id="ARBA00022801"/>
    </source>
</evidence>
<feature type="active site" description="Charge relay system" evidence="5">
    <location>
        <position position="317"/>
    </location>
</feature>
<feature type="active site" description="Charge relay system" evidence="5">
    <location>
        <position position="161"/>
    </location>
</feature>
<evidence type="ECO:0000313" key="10">
    <source>
        <dbReference type="Proteomes" id="UP000694255"/>
    </source>
</evidence>
<comment type="similarity">
    <text evidence="1 5">Belongs to the peptidase S8 family.</text>
</comment>
<dbReference type="InterPro" id="IPR010259">
    <property type="entry name" value="S8pro/Inhibitor_I9"/>
</dbReference>
<organism evidence="9 10">
    <name type="scientific">[Candida] subhashii</name>
    <dbReference type="NCBI Taxonomy" id="561895"/>
    <lineage>
        <taxon>Eukaryota</taxon>
        <taxon>Fungi</taxon>
        <taxon>Dikarya</taxon>
        <taxon>Ascomycota</taxon>
        <taxon>Saccharomycotina</taxon>
        <taxon>Pichiomycetes</taxon>
        <taxon>Debaryomycetaceae</taxon>
        <taxon>Spathaspora</taxon>
    </lineage>
</organism>
<dbReference type="FunFam" id="3.40.50.200:FF:000007">
    <property type="entry name" value="Subtilisin-like serine protease"/>
    <property type="match status" value="1"/>
</dbReference>
<dbReference type="GO" id="GO:0006508">
    <property type="term" value="P:proteolysis"/>
    <property type="evidence" value="ECO:0007669"/>
    <property type="project" value="UniProtKB-KW"/>
</dbReference>
<dbReference type="CDD" id="cd04077">
    <property type="entry name" value="Peptidases_S8_PCSK9_ProteinaseK_like"/>
    <property type="match status" value="1"/>
</dbReference>
<evidence type="ECO:0000259" key="7">
    <source>
        <dbReference type="Pfam" id="PF00082"/>
    </source>
</evidence>
<feature type="domain" description="Peptidase S8/S53" evidence="7">
    <location>
        <begin position="125"/>
        <end position="348"/>
    </location>
</feature>
<sequence>MQLTSSALGQPYLVSLQNTETLDSFMTYDLNYPSDQQVKQRITNSFSIGNFSGFVGDFSKKNLQRLKRCPLVMQVVPDTPFVAYDIQIQENAPRHLARISRRRRMRPGRIYPYVYKPEYIGEGVNAYVIDSGVAVNHPEFEGRAKPGKDFTEEGSGDTNGHGSHVAGLIGSKTYGVAKGVEIIEVKALNSKGTGSLSTILAAIEFAVNHRTQSGKQGVVNLSLGSYKNQVLNLVIEEAVKTGLIVVVAAGNSNTDACLASPASSPAAITVGAIDDTYDTLTSFSNWGECVDIFASGSGVESVNIHNSSQPSTLSGTSMAAPIVSGLVANLLSEGIPPDKIKETLLKRSVKNRMHLSSLLYRRKTPNRIAYNAI</sequence>
<dbReference type="InterPro" id="IPR023827">
    <property type="entry name" value="Peptidase_S8_Asp-AS"/>
</dbReference>
<dbReference type="PANTHER" id="PTHR43806:SF13">
    <property type="entry name" value="SUBTILASE-TYPE PROTEINASE RRT12"/>
    <property type="match status" value="1"/>
</dbReference>
<dbReference type="InterPro" id="IPR023828">
    <property type="entry name" value="Peptidase_S8_Ser-AS"/>
</dbReference>
<dbReference type="PROSITE" id="PS00136">
    <property type="entry name" value="SUBTILASE_ASP"/>
    <property type="match status" value="1"/>
</dbReference>
<evidence type="ECO:0000256" key="4">
    <source>
        <dbReference type="ARBA" id="ARBA00022825"/>
    </source>
</evidence>
<dbReference type="PANTHER" id="PTHR43806">
    <property type="entry name" value="PEPTIDASE S8"/>
    <property type="match status" value="1"/>
</dbReference>
<dbReference type="EMBL" id="JAGSYN010000143">
    <property type="protein sequence ID" value="KAG7663212.1"/>
    <property type="molecule type" value="Genomic_DNA"/>
</dbReference>
<feature type="active site" description="Charge relay system" evidence="5">
    <location>
        <position position="130"/>
    </location>
</feature>
<evidence type="ECO:0000256" key="5">
    <source>
        <dbReference type="PROSITE-ProRule" id="PRU01240"/>
    </source>
</evidence>